<evidence type="ECO:0000313" key="2">
    <source>
        <dbReference type="Proteomes" id="UP000242869"/>
    </source>
</evidence>
<dbReference type="EMBL" id="FOVE01000001">
    <property type="protein sequence ID" value="SFM98141.1"/>
    <property type="molecule type" value="Genomic_DNA"/>
</dbReference>
<organism evidence="1 2">
    <name type="scientific">Formivibrio citricus</name>
    <dbReference type="NCBI Taxonomy" id="83765"/>
    <lineage>
        <taxon>Bacteria</taxon>
        <taxon>Pseudomonadati</taxon>
        <taxon>Pseudomonadota</taxon>
        <taxon>Betaproteobacteria</taxon>
        <taxon>Neisseriales</taxon>
        <taxon>Chitinibacteraceae</taxon>
        <taxon>Formivibrio</taxon>
    </lineage>
</organism>
<keyword evidence="2" id="KW-1185">Reference proteome</keyword>
<sequence>MYKPGRHAYRPLYTFNIETWIKKRLHTFRIYLNCVTENSKRIIANTRYNSTSTETPLQTPGNCIKQQIAVVVSKHIIYFSKLVHIKQRNNLRNSAFRQGSFNGLNKITSVGQIENWVDIGQIAQLLDQFDIIATDGDVGTKDFKQVMVNLSQRYIAVYESSKITQIVPGKKKYHVVFFNQIAMFAQATSKAIFDPWFVNVSQTMSNQSREHASGC</sequence>
<dbReference type="AlphaFoldDB" id="A0A1I4VAC9"/>
<protein>
    <submittedName>
        <fullName evidence="1">Uncharacterized protein</fullName>
    </submittedName>
</protein>
<accession>A0A1I4VAC9</accession>
<reference evidence="2" key="1">
    <citation type="submission" date="2016-10" db="EMBL/GenBank/DDBJ databases">
        <authorList>
            <person name="Varghese N."/>
            <person name="Submissions S."/>
        </authorList>
    </citation>
    <scope>NUCLEOTIDE SEQUENCE [LARGE SCALE GENOMIC DNA]</scope>
    <source>
        <strain evidence="2">DSM 6150</strain>
    </source>
</reference>
<evidence type="ECO:0000313" key="1">
    <source>
        <dbReference type="EMBL" id="SFM98141.1"/>
    </source>
</evidence>
<name>A0A1I4VAC9_9NEIS</name>
<proteinExistence type="predicted"/>
<dbReference type="Proteomes" id="UP000242869">
    <property type="component" value="Unassembled WGS sequence"/>
</dbReference>
<gene>
    <name evidence="1" type="ORF">SAMN05660284_00195</name>
</gene>